<feature type="transmembrane region" description="Helical" evidence="1">
    <location>
        <begin position="445"/>
        <end position="468"/>
    </location>
</feature>
<reference evidence="2" key="1">
    <citation type="submission" date="2022-08" db="EMBL/GenBank/DDBJ databases">
        <authorList>
            <person name="Zhang D."/>
        </authorList>
    </citation>
    <scope>NUCLEOTIDE SEQUENCE</scope>
    <source>
        <strain evidence="2">XJ19-11</strain>
    </source>
</reference>
<accession>A0A9X2PAR7</accession>
<feature type="transmembrane region" description="Helical" evidence="1">
    <location>
        <begin position="214"/>
        <end position="232"/>
    </location>
</feature>
<feature type="transmembrane region" description="Helical" evidence="1">
    <location>
        <begin position="143"/>
        <end position="160"/>
    </location>
</feature>
<proteinExistence type="predicted"/>
<comment type="caution">
    <text evidence="2">The sequence shown here is derived from an EMBL/GenBank/DDBJ whole genome shotgun (WGS) entry which is preliminary data.</text>
</comment>
<name>A0A9X2PAR7_9BACT</name>
<dbReference type="PANTHER" id="PTHR30282">
    <property type="entry name" value="P-AMINOBENZOYL GLUTAMATE TRANSPORTER"/>
    <property type="match status" value="1"/>
</dbReference>
<keyword evidence="3" id="KW-1185">Reference proteome</keyword>
<evidence type="ECO:0000313" key="3">
    <source>
        <dbReference type="Proteomes" id="UP001142175"/>
    </source>
</evidence>
<keyword evidence="1" id="KW-0812">Transmembrane</keyword>
<feature type="transmembrane region" description="Helical" evidence="1">
    <location>
        <begin position="415"/>
        <end position="433"/>
    </location>
</feature>
<dbReference type="InterPro" id="IPR004697">
    <property type="entry name" value="AbgT"/>
</dbReference>
<feature type="transmembrane region" description="Helical" evidence="1">
    <location>
        <begin position="480"/>
        <end position="501"/>
    </location>
</feature>
<feature type="transmembrane region" description="Helical" evidence="1">
    <location>
        <begin position="266"/>
        <end position="286"/>
    </location>
</feature>
<feature type="transmembrane region" description="Helical" evidence="1">
    <location>
        <begin position="75"/>
        <end position="104"/>
    </location>
</feature>
<dbReference type="EMBL" id="JANSUY010000005">
    <property type="protein sequence ID" value="MCR9015235.1"/>
    <property type="molecule type" value="Genomic_DNA"/>
</dbReference>
<keyword evidence="1" id="KW-0472">Membrane</keyword>
<feature type="transmembrane region" description="Helical" evidence="1">
    <location>
        <begin position="167"/>
        <end position="187"/>
    </location>
</feature>
<gene>
    <name evidence="2" type="ORF">NU887_09325</name>
</gene>
<dbReference type="RefSeq" id="WP_258423096.1">
    <property type="nucleotide sequence ID" value="NZ_JANSUY010000005.1"/>
</dbReference>
<sequence length="518" mass="56181">MNNIEKKPRTFLDRFLDFIEKAGNKLPDPAILFLILMVFTWVLSAILSPIDFGAIDPRNGGALKIQNLLTGTQFAAFFANMTGVFINFPPLGVVLLAMLGVGVAEHSGFINTGLKFLLGVTPRMLLTPILVLVAIVSHTAADAGYVLVIPLGGVIFYAAGRHPLAGIAAAFAGVSGGFGANFIPSSIDPLIQSFTQSAAQIIDPEIVLNPLNNIFFTGLSSLVVVIVVWYLTDKVVEPRLNKNVKVDENLDDIPKIDILNAKEKKAFWMAFGVMFLCVLGLFLWVFPQDSAWRDAAGEITSRDAPLMKSIVPLIFALFWIPGLIYGFAAGTYKSMKDMVASMSKAMGSMAYYIVMAFFCALFIDAFGKSNIGALTALKGANFLQSLALPSQITIIGIVILTSLVNLLVGSASAKWALISPIFVPMLMQLGISPDLTQAAYRVGDSVSNIITPLLPYFPLIVVFCQRYVKSTGIGTLVSMMLPYSMILLVTWTLFLLLYWTLGIPLGLQSTYEYVMAVP</sequence>
<evidence type="ECO:0000313" key="2">
    <source>
        <dbReference type="EMBL" id="MCR9015235.1"/>
    </source>
</evidence>
<dbReference type="PANTHER" id="PTHR30282:SF1">
    <property type="entry name" value="ABGT FAMILY TRANSPORTER"/>
    <property type="match status" value="1"/>
</dbReference>
<evidence type="ECO:0000256" key="1">
    <source>
        <dbReference type="SAM" id="Phobius"/>
    </source>
</evidence>
<dbReference type="GO" id="GO:1902604">
    <property type="term" value="P:p-aminobenzoyl-glutamate transmembrane transport"/>
    <property type="evidence" value="ECO:0007669"/>
    <property type="project" value="InterPro"/>
</dbReference>
<feature type="transmembrane region" description="Helical" evidence="1">
    <location>
        <begin position="306"/>
        <end position="328"/>
    </location>
</feature>
<dbReference type="Pfam" id="PF03806">
    <property type="entry name" value="ABG_transport"/>
    <property type="match status" value="1"/>
</dbReference>
<feature type="transmembrane region" description="Helical" evidence="1">
    <location>
        <begin position="386"/>
        <end position="408"/>
    </location>
</feature>
<keyword evidence="1" id="KW-1133">Transmembrane helix</keyword>
<feature type="transmembrane region" description="Helical" evidence="1">
    <location>
        <begin position="31"/>
        <end position="55"/>
    </location>
</feature>
<feature type="transmembrane region" description="Helical" evidence="1">
    <location>
        <begin position="116"/>
        <end position="137"/>
    </location>
</feature>
<protein>
    <submittedName>
        <fullName evidence="2">AbgT family transporter</fullName>
    </submittedName>
</protein>
<dbReference type="Proteomes" id="UP001142175">
    <property type="component" value="Unassembled WGS sequence"/>
</dbReference>
<dbReference type="GO" id="GO:0015558">
    <property type="term" value="F:secondary active p-aminobenzoyl-glutamate transmembrane transporter activity"/>
    <property type="evidence" value="ECO:0007669"/>
    <property type="project" value="InterPro"/>
</dbReference>
<dbReference type="AlphaFoldDB" id="A0A9X2PAR7"/>
<feature type="transmembrane region" description="Helical" evidence="1">
    <location>
        <begin position="349"/>
        <end position="366"/>
    </location>
</feature>
<organism evidence="2 3">
    <name type="scientific">Aquiflexum gelatinilyticum</name>
    <dbReference type="NCBI Taxonomy" id="2961943"/>
    <lineage>
        <taxon>Bacteria</taxon>
        <taxon>Pseudomonadati</taxon>
        <taxon>Bacteroidota</taxon>
        <taxon>Cytophagia</taxon>
        <taxon>Cytophagales</taxon>
        <taxon>Cyclobacteriaceae</taxon>
        <taxon>Aquiflexum</taxon>
    </lineage>
</organism>